<dbReference type="GeneID" id="91488184"/>
<gene>
    <name evidence="3" type="ordered locus">Ndas_0092</name>
</gene>
<keyword evidence="4" id="KW-1185">Reference proteome</keyword>
<dbReference type="RefSeq" id="WP_013151150.1">
    <property type="nucleotide sequence ID" value="NC_014210.1"/>
</dbReference>
<evidence type="ECO:0000313" key="4">
    <source>
        <dbReference type="Proteomes" id="UP000002219"/>
    </source>
</evidence>
<name>D7B6Y9_NOCDD</name>
<dbReference type="EMBL" id="CP002040">
    <property type="protein sequence ID" value="ADH65543.1"/>
    <property type="molecule type" value="Genomic_DNA"/>
</dbReference>
<protein>
    <recommendedName>
        <fullName evidence="5">Secreted protein</fullName>
    </recommendedName>
</protein>
<feature type="region of interest" description="Disordered" evidence="1">
    <location>
        <begin position="102"/>
        <end position="130"/>
    </location>
</feature>
<feature type="signal peptide" evidence="2">
    <location>
        <begin position="1"/>
        <end position="35"/>
    </location>
</feature>
<keyword evidence="2" id="KW-0732">Signal</keyword>
<dbReference type="Proteomes" id="UP000002219">
    <property type="component" value="Chromosome 1"/>
</dbReference>
<feature type="chain" id="PRO_5003092788" description="Secreted protein" evidence="2">
    <location>
        <begin position="36"/>
        <end position="485"/>
    </location>
</feature>
<proteinExistence type="predicted"/>
<feature type="compositionally biased region" description="Low complexity" evidence="1">
    <location>
        <begin position="218"/>
        <end position="230"/>
    </location>
</feature>
<dbReference type="AlphaFoldDB" id="D7B6Y9"/>
<dbReference type="eggNOG" id="COG4991">
    <property type="taxonomic scope" value="Bacteria"/>
</dbReference>
<evidence type="ECO:0000256" key="1">
    <source>
        <dbReference type="SAM" id="MobiDB-lite"/>
    </source>
</evidence>
<dbReference type="HOGENOM" id="CLU_054743_0_0_11"/>
<evidence type="ECO:0000313" key="3">
    <source>
        <dbReference type="EMBL" id="ADH65543.1"/>
    </source>
</evidence>
<evidence type="ECO:0000256" key="2">
    <source>
        <dbReference type="SAM" id="SignalP"/>
    </source>
</evidence>
<feature type="compositionally biased region" description="Low complexity" evidence="1">
    <location>
        <begin position="187"/>
        <end position="210"/>
    </location>
</feature>
<organism evidence="3 4">
    <name type="scientific">Nocardiopsis dassonvillei (strain ATCC 23218 / DSM 43111 / CIP 107115 / JCM 7437 / KCTC 9190 / NBRC 14626 / NCTC 10488 / NRRL B-5397 / IMRU 509)</name>
    <name type="common">Actinomadura dassonvillei</name>
    <dbReference type="NCBI Taxonomy" id="446468"/>
    <lineage>
        <taxon>Bacteria</taxon>
        <taxon>Bacillati</taxon>
        <taxon>Actinomycetota</taxon>
        <taxon>Actinomycetes</taxon>
        <taxon>Streptosporangiales</taxon>
        <taxon>Nocardiopsidaceae</taxon>
        <taxon>Nocardiopsis</taxon>
    </lineage>
</organism>
<sequence length="485" mass="51013">MFHTRRERARSTAKTLASLGALVLLAPPAPVPALAEEGWLRQEPGSADRIGLVLESGTLRLDGDAGRGPVARWDPEPRRGGLAVFPPQPLEAPAATVDVRVRTDGGPGEVTTELRGDRTGGAWTEWHPVGDGRVTLPHEVARVQVRVRLSGEGNGLTGLRIRPLEEDGEPPRGGATGEPGDGQDGHATAPTGPAAPTDPSEPVEPGSSGAPPGPSAPGGPETPTDPSGPDDSGDHGDSTEPFSATLFATRIGLVGNTTANDHRIRENDHFAALPSRRGLAVRGGGEYTVRVCTTGALGPEGRDVTEDHRPRCAYLPVWDVGPWNTRDDHWNAERETWPDLARGRPQAQAAYTLGHNGGLDGFGRRVRNPAGIDLADGAFRQGLELPTNGWVRVDYLWTGEYRRRARITAADQRHPVVVRGGPGLEHEPVGLAAHSANVDVACQAVGDAMAGTFGTSSAWYRIGEGDYVPAVFADGGNGAPACPEP</sequence>
<accession>D7B6Y9</accession>
<reference evidence="3 4" key="1">
    <citation type="journal article" date="2010" name="Stand. Genomic Sci.">
        <title>Complete genome sequence of Nocardiopsis dassonvillei type strain (IMRU 509).</title>
        <authorList>
            <person name="Sun H."/>
            <person name="Lapidus A."/>
            <person name="Nolan M."/>
            <person name="Lucas S."/>
            <person name="Del Rio T.G."/>
            <person name="Tice H."/>
            <person name="Cheng J.F."/>
            <person name="Tapia R."/>
            <person name="Han C."/>
            <person name="Goodwin L."/>
            <person name="Pitluck S."/>
            <person name="Pagani I."/>
            <person name="Ivanova N."/>
            <person name="Mavromatis K."/>
            <person name="Mikhailova N."/>
            <person name="Pati A."/>
            <person name="Chen A."/>
            <person name="Palaniappan K."/>
            <person name="Land M."/>
            <person name="Hauser L."/>
            <person name="Chang Y.J."/>
            <person name="Jeffries C.D."/>
            <person name="Djao O.D."/>
            <person name="Rohde M."/>
            <person name="Sikorski J."/>
            <person name="Goker M."/>
            <person name="Woyke T."/>
            <person name="Bristow J."/>
            <person name="Eisen J.A."/>
            <person name="Markowitz V."/>
            <person name="Hugenholtz P."/>
            <person name="Kyrpides N.C."/>
            <person name="Klenk H.P."/>
        </authorList>
    </citation>
    <scope>NUCLEOTIDE SEQUENCE [LARGE SCALE GENOMIC DNA]</scope>
    <source>
        <strain evidence="4">ATCC 23218 / DSM 43111 / CIP 107115 / JCM 7437 / KCTC 9190 / NBRC 14626 / NCTC 10488 / NRRL B-5397 / IMRU 509</strain>
    </source>
</reference>
<evidence type="ECO:0008006" key="5">
    <source>
        <dbReference type="Google" id="ProtNLM"/>
    </source>
</evidence>
<dbReference type="STRING" id="446468.Ndas_0092"/>
<dbReference type="KEGG" id="nda:Ndas_0092"/>
<feature type="region of interest" description="Disordered" evidence="1">
    <location>
        <begin position="153"/>
        <end position="241"/>
    </location>
</feature>